<proteinExistence type="predicted"/>
<keyword evidence="2" id="KW-1185">Reference proteome</keyword>
<evidence type="ECO:0000313" key="2">
    <source>
        <dbReference type="Proteomes" id="UP000198348"/>
    </source>
</evidence>
<accession>A0A238WC74</accession>
<protein>
    <submittedName>
        <fullName evidence="1">Uncharacterized protein</fullName>
    </submittedName>
</protein>
<name>A0A238WC74_9PSEU</name>
<evidence type="ECO:0000313" key="1">
    <source>
        <dbReference type="EMBL" id="SNR44152.1"/>
    </source>
</evidence>
<gene>
    <name evidence="1" type="ORF">SAMN06265360_10626</name>
</gene>
<reference evidence="1 2" key="1">
    <citation type="submission" date="2017-06" db="EMBL/GenBank/DDBJ databases">
        <authorList>
            <person name="Kim H.J."/>
            <person name="Triplett B.A."/>
        </authorList>
    </citation>
    <scope>NUCLEOTIDE SEQUENCE [LARGE SCALE GENOMIC DNA]</scope>
    <source>
        <strain evidence="1 2">DSM 45207</strain>
    </source>
</reference>
<organism evidence="1 2">
    <name type="scientific">Haloechinothrix alba</name>
    <dbReference type="NCBI Taxonomy" id="664784"/>
    <lineage>
        <taxon>Bacteria</taxon>
        <taxon>Bacillati</taxon>
        <taxon>Actinomycetota</taxon>
        <taxon>Actinomycetes</taxon>
        <taxon>Pseudonocardiales</taxon>
        <taxon>Pseudonocardiaceae</taxon>
        <taxon>Haloechinothrix</taxon>
    </lineage>
</organism>
<dbReference type="AlphaFoldDB" id="A0A238WC74"/>
<dbReference type="RefSeq" id="WP_089300628.1">
    <property type="nucleotide sequence ID" value="NZ_FZNW01000006.1"/>
</dbReference>
<dbReference type="OrthoDB" id="4269013at2"/>
<dbReference type="EMBL" id="FZNW01000006">
    <property type="protein sequence ID" value="SNR44152.1"/>
    <property type="molecule type" value="Genomic_DNA"/>
</dbReference>
<dbReference type="Proteomes" id="UP000198348">
    <property type="component" value="Unassembled WGS sequence"/>
</dbReference>
<sequence length="134" mass="13830">MAPVYATKEDLAEYLEEDTAPDNAAHLLKRASLLVDGLLIGASYNTDTNEQPTDASVADALLDATVIQAAYWHHNGLPDEGAGRYGSVSIGSVSLSRGEGAPSAGSFDGQTVAPGVRTVLQLAGLVPVRPQVVG</sequence>